<gene>
    <name evidence="2" type="ORF">ACFOUO_02020</name>
</gene>
<keyword evidence="3" id="KW-1185">Reference proteome</keyword>
<accession>A0ABV8JED8</accession>
<dbReference type="Proteomes" id="UP001595843">
    <property type="component" value="Unassembled WGS sequence"/>
</dbReference>
<evidence type="ECO:0000313" key="3">
    <source>
        <dbReference type="Proteomes" id="UP001595843"/>
    </source>
</evidence>
<feature type="transmembrane region" description="Helical" evidence="1">
    <location>
        <begin position="7"/>
        <end position="25"/>
    </location>
</feature>
<name>A0ABV8JED8_9BACL</name>
<keyword evidence="1" id="KW-1133">Transmembrane helix</keyword>
<dbReference type="EMBL" id="JBHSAP010000005">
    <property type="protein sequence ID" value="MFC4075581.1"/>
    <property type="molecule type" value="Genomic_DNA"/>
</dbReference>
<organism evidence="2 3">
    <name type="scientific">Salinithrix halophila</name>
    <dbReference type="NCBI Taxonomy" id="1485204"/>
    <lineage>
        <taxon>Bacteria</taxon>
        <taxon>Bacillati</taxon>
        <taxon>Bacillota</taxon>
        <taxon>Bacilli</taxon>
        <taxon>Bacillales</taxon>
        <taxon>Thermoactinomycetaceae</taxon>
        <taxon>Salinithrix</taxon>
    </lineage>
</organism>
<dbReference type="RefSeq" id="WP_380701644.1">
    <property type="nucleotide sequence ID" value="NZ_JBHSAP010000005.1"/>
</dbReference>
<comment type="caution">
    <text evidence="2">The sequence shown here is derived from an EMBL/GenBank/DDBJ whole genome shotgun (WGS) entry which is preliminary data.</text>
</comment>
<keyword evidence="1" id="KW-0812">Transmembrane</keyword>
<reference evidence="3" key="1">
    <citation type="journal article" date="2019" name="Int. J. Syst. Evol. Microbiol.">
        <title>The Global Catalogue of Microorganisms (GCM) 10K type strain sequencing project: providing services to taxonomists for standard genome sequencing and annotation.</title>
        <authorList>
            <consortium name="The Broad Institute Genomics Platform"/>
            <consortium name="The Broad Institute Genome Sequencing Center for Infectious Disease"/>
            <person name="Wu L."/>
            <person name="Ma J."/>
        </authorList>
    </citation>
    <scope>NUCLEOTIDE SEQUENCE [LARGE SCALE GENOMIC DNA]</scope>
    <source>
        <strain evidence="3">IBRC-M 10813</strain>
    </source>
</reference>
<sequence length="52" mass="5890">MNAKAAVFACRFTGAVGILASFLMWKIHGPVGFTLGLIFSLFWFALAWYYQR</sequence>
<evidence type="ECO:0000256" key="1">
    <source>
        <dbReference type="SAM" id="Phobius"/>
    </source>
</evidence>
<keyword evidence="1" id="KW-0472">Membrane</keyword>
<protein>
    <submittedName>
        <fullName evidence="2">Uncharacterized protein</fullName>
    </submittedName>
</protein>
<evidence type="ECO:0000313" key="2">
    <source>
        <dbReference type="EMBL" id="MFC4075581.1"/>
    </source>
</evidence>
<feature type="transmembrane region" description="Helical" evidence="1">
    <location>
        <begin position="31"/>
        <end position="50"/>
    </location>
</feature>
<proteinExistence type="predicted"/>